<gene>
    <name evidence="2" type="ORF">AQPW35_27440</name>
</gene>
<keyword evidence="3" id="KW-1185">Reference proteome</keyword>
<dbReference type="Proteomes" id="UP000301751">
    <property type="component" value="Unassembled WGS sequence"/>
</dbReference>
<evidence type="ECO:0000313" key="2">
    <source>
        <dbReference type="EMBL" id="GCL63663.1"/>
    </source>
</evidence>
<dbReference type="PANTHER" id="PTHR33303">
    <property type="entry name" value="CYTOPLASMIC PROTEIN-RELATED"/>
    <property type="match status" value="1"/>
</dbReference>
<dbReference type="PANTHER" id="PTHR33303:SF2">
    <property type="entry name" value="COA-BINDING DOMAIN-CONTAINING PROTEIN"/>
    <property type="match status" value="1"/>
</dbReference>
<dbReference type="RefSeq" id="WP_137733394.1">
    <property type="nucleotide sequence ID" value="NZ_BJCL01000006.1"/>
</dbReference>
<dbReference type="OrthoDB" id="9804695at2"/>
<organism evidence="2 3">
    <name type="scientific">Pseudaquabacterium pictum</name>
    <dbReference type="NCBI Taxonomy" id="2315236"/>
    <lineage>
        <taxon>Bacteria</taxon>
        <taxon>Pseudomonadati</taxon>
        <taxon>Pseudomonadota</taxon>
        <taxon>Betaproteobacteria</taxon>
        <taxon>Burkholderiales</taxon>
        <taxon>Sphaerotilaceae</taxon>
        <taxon>Pseudaquabacterium</taxon>
    </lineage>
</organism>
<evidence type="ECO:0000313" key="3">
    <source>
        <dbReference type="Proteomes" id="UP000301751"/>
    </source>
</evidence>
<proteinExistence type="predicted"/>
<evidence type="ECO:0000259" key="1">
    <source>
        <dbReference type="SMART" id="SM00881"/>
    </source>
</evidence>
<dbReference type="SMART" id="SM00881">
    <property type="entry name" value="CoA_binding"/>
    <property type="match status" value="1"/>
</dbReference>
<sequence>MHPGPDDALTLRRILQQAKTIAVVGLSAEWHRPSYFAAAYMQGKGYRILPVNPRQAGGTILGMPCVARLEDIAEPVDIVDVFRKTDDVGPVAASAIAIGAKCLWQQIGVVNLAADAAVRAAGLDSVMNRCVKIEHARLFGGLHWAGVNTGVVSARRRA</sequence>
<dbReference type="InterPro" id="IPR036291">
    <property type="entry name" value="NAD(P)-bd_dom_sf"/>
</dbReference>
<dbReference type="EMBL" id="BJCL01000006">
    <property type="protein sequence ID" value="GCL63663.1"/>
    <property type="molecule type" value="Genomic_DNA"/>
</dbReference>
<dbReference type="InterPro" id="IPR003781">
    <property type="entry name" value="CoA-bd"/>
</dbReference>
<dbReference type="Pfam" id="PF13380">
    <property type="entry name" value="CoA_binding_2"/>
    <property type="match status" value="1"/>
</dbReference>
<comment type="caution">
    <text evidence="2">The sequence shown here is derived from an EMBL/GenBank/DDBJ whole genome shotgun (WGS) entry which is preliminary data.</text>
</comment>
<reference evidence="3" key="1">
    <citation type="submission" date="2019-03" db="EMBL/GenBank/DDBJ databases">
        <title>Aquabacterium pictum sp.nov., the first bacteriochlorophyll a-containing freshwater bacterium in the genus Aquabacterium of the class Betaproteobacteria.</title>
        <authorList>
            <person name="Hirose S."/>
            <person name="Tank M."/>
            <person name="Hara E."/>
            <person name="Tamaki H."/>
            <person name="Takaichi S."/>
            <person name="Haruta S."/>
            <person name="Hanada S."/>
        </authorList>
    </citation>
    <scope>NUCLEOTIDE SEQUENCE [LARGE SCALE GENOMIC DNA]</scope>
    <source>
        <strain evidence="3">W35</strain>
    </source>
</reference>
<accession>A0A480AQG4</accession>
<dbReference type="SUPFAM" id="SSF51735">
    <property type="entry name" value="NAD(P)-binding Rossmann-fold domains"/>
    <property type="match status" value="1"/>
</dbReference>
<feature type="domain" description="CoA-binding" evidence="1">
    <location>
        <begin position="15"/>
        <end position="109"/>
    </location>
</feature>
<dbReference type="AlphaFoldDB" id="A0A480AQG4"/>
<name>A0A480AQG4_9BURK</name>
<protein>
    <recommendedName>
        <fullName evidence="1">CoA-binding domain-containing protein</fullName>
    </recommendedName>
</protein>
<dbReference type="Gene3D" id="3.40.50.720">
    <property type="entry name" value="NAD(P)-binding Rossmann-like Domain"/>
    <property type="match status" value="1"/>
</dbReference>